<dbReference type="InterPro" id="IPR005302">
    <property type="entry name" value="MoCF_Sase_C"/>
</dbReference>
<keyword evidence="3" id="KW-1185">Reference proteome</keyword>
<organism evidence="2 3">
    <name type="scientific">Fulvimarina pelagi HTCC2506</name>
    <dbReference type="NCBI Taxonomy" id="314231"/>
    <lineage>
        <taxon>Bacteria</taxon>
        <taxon>Pseudomonadati</taxon>
        <taxon>Pseudomonadota</taxon>
        <taxon>Alphaproteobacteria</taxon>
        <taxon>Hyphomicrobiales</taxon>
        <taxon>Aurantimonadaceae</taxon>
        <taxon>Fulvimarina</taxon>
    </lineage>
</organism>
<name>Q0G3M4_9HYPH</name>
<dbReference type="SUPFAM" id="SSF141673">
    <property type="entry name" value="MOSC N-terminal domain-like"/>
    <property type="match status" value="1"/>
</dbReference>
<dbReference type="PANTHER" id="PTHR14237:SF19">
    <property type="entry name" value="MITOCHONDRIAL AMIDOXIME REDUCING COMPONENT 1"/>
    <property type="match status" value="1"/>
</dbReference>
<dbReference type="Pfam" id="PF03473">
    <property type="entry name" value="MOSC"/>
    <property type="match status" value="1"/>
</dbReference>
<feature type="domain" description="MOSC" evidence="1">
    <location>
        <begin position="92"/>
        <end position="277"/>
    </location>
</feature>
<dbReference type="GO" id="GO:0003824">
    <property type="term" value="F:catalytic activity"/>
    <property type="evidence" value="ECO:0007669"/>
    <property type="project" value="InterPro"/>
</dbReference>
<evidence type="ECO:0000259" key="1">
    <source>
        <dbReference type="PROSITE" id="PS51340"/>
    </source>
</evidence>
<proteinExistence type="predicted"/>
<dbReference type="Proteomes" id="UP000004310">
    <property type="component" value="Unassembled WGS sequence"/>
</dbReference>
<dbReference type="GO" id="GO:0030170">
    <property type="term" value="F:pyridoxal phosphate binding"/>
    <property type="evidence" value="ECO:0007669"/>
    <property type="project" value="InterPro"/>
</dbReference>
<dbReference type="STRING" id="217511.GCA_001463845_02838"/>
<dbReference type="eggNOG" id="COG3217">
    <property type="taxonomic scope" value="Bacteria"/>
</dbReference>
<sequence length="287" mass="32284">MRPKEKLTLKLGAIHIHPVKGGRSLGLESAELHREGLARDRRWMLIDADGRFQSQRDLPALARLDAEPTEDGLILTFGEEAERFVPFPDGSERVDARLWQNELDVALAGEETNNALSRWFGEDVRLIYQDRIDRQADMDFAPAESPVSLADGYPLLIATTDSLRDLNSRLVYDGEEPVPMGRFRPNLVIDDSGPWREDTWRTIRIGGVTLDLVKPCARCKVTTIDQLDGVVTGEQPLQILRETRFSADRRVPGVLFGWNAVPRGEGRLDVGDRVEVLEHRDGEVVRG</sequence>
<gene>
    <name evidence="2" type="ORF">FP2506_15279</name>
</gene>
<evidence type="ECO:0000313" key="2">
    <source>
        <dbReference type="EMBL" id="EAU41807.1"/>
    </source>
</evidence>
<comment type="caution">
    <text evidence="2">The sequence shown here is derived from an EMBL/GenBank/DDBJ whole genome shotgun (WGS) entry which is preliminary data.</text>
</comment>
<dbReference type="HOGENOM" id="CLU_028286_0_1_5"/>
<dbReference type="SUPFAM" id="SSF50800">
    <property type="entry name" value="PK beta-barrel domain-like"/>
    <property type="match status" value="1"/>
</dbReference>
<protein>
    <recommendedName>
        <fullName evidence="1">MOSC domain-containing protein</fullName>
    </recommendedName>
</protein>
<accession>Q0G3M4</accession>
<reference evidence="2 3" key="1">
    <citation type="journal article" date="2010" name="J. Bacteriol.">
        <title>Genome sequence of Fulvimarina pelagi HTCC2506T, a Mn(II)-oxidizing alphaproteobacterium possessing an aerobic anoxygenic photosynthetic gene cluster and Xanthorhodopsin.</title>
        <authorList>
            <person name="Kang I."/>
            <person name="Oh H.M."/>
            <person name="Lim S.I."/>
            <person name="Ferriera S."/>
            <person name="Giovannoni S.J."/>
            <person name="Cho J.C."/>
        </authorList>
    </citation>
    <scope>NUCLEOTIDE SEQUENCE [LARGE SCALE GENOMIC DNA]</scope>
    <source>
        <strain evidence="2 3">HTCC2506</strain>
    </source>
</reference>
<dbReference type="PROSITE" id="PS51340">
    <property type="entry name" value="MOSC"/>
    <property type="match status" value="1"/>
</dbReference>
<dbReference type="AlphaFoldDB" id="Q0G3M4"/>
<dbReference type="Pfam" id="PF03476">
    <property type="entry name" value="MOSC_N"/>
    <property type="match status" value="1"/>
</dbReference>
<dbReference type="InterPro" id="IPR005303">
    <property type="entry name" value="MOCOS_middle"/>
</dbReference>
<dbReference type="EMBL" id="AATP01000002">
    <property type="protein sequence ID" value="EAU41807.1"/>
    <property type="molecule type" value="Genomic_DNA"/>
</dbReference>
<dbReference type="GO" id="GO:0030151">
    <property type="term" value="F:molybdenum ion binding"/>
    <property type="evidence" value="ECO:0007669"/>
    <property type="project" value="InterPro"/>
</dbReference>
<dbReference type="PANTHER" id="PTHR14237">
    <property type="entry name" value="MOLYBDOPTERIN COFACTOR SULFURASE MOSC"/>
    <property type="match status" value="1"/>
</dbReference>
<evidence type="ECO:0000313" key="3">
    <source>
        <dbReference type="Proteomes" id="UP000004310"/>
    </source>
</evidence>
<dbReference type="InterPro" id="IPR011037">
    <property type="entry name" value="Pyrv_Knase-like_insert_dom_sf"/>
</dbReference>